<dbReference type="OrthoDB" id="7859235at2"/>
<keyword evidence="1" id="KW-0812">Transmembrane</keyword>
<evidence type="ECO:0000259" key="2">
    <source>
        <dbReference type="Pfam" id="PF09990"/>
    </source>
</evidence>
<comment type="caution">
    <text evidence="3">The sequence shown here is derived from an EMBL/GenBank/DDBJ whole genome shotgun (WGS) entry which is preliminary data.</text>
</comment>
<dbReference type="Proteomes" id="UP000229044">
    <property type="component" value="Unassembled WGS sequence"/>
</dbReference>
<feature type="transmembrane region" description="Helical" evidence="1">
    <location>
        <begin position="77"/>
        <end position="97"/>
    </location>
</feature>
<feature type="transmembrane region" description="Helical" evidence="1">
    <location>
        <begin position="154"/>
        <end position="177"/>
    </location>
</feature>
<feature type="domain" description="DUF2231" evidence="2">
    <location>
        <begin position="4"/>
        <end position="133"/>
    </location>
</feature>
<evidence type="ECO:0000313" key="3">
    <source>
        <dbReference type="EMBL" id="PHQ25937.1"/>
    </source>
</evidence>
<dbReference type="RefSeq" id="WP_099618035.1">
    <property type="nucleotide sequence ID" value="NZ_KZ319340.1"/>
</dbReference>
<gene>
    <name evidence="3" type="ORF">CLH62_10095</name>
</gene>
<sequence length="185" mass="19837">MSGIHHMLVHFPLGFWTLASLMILVGSFSNGRLAEISREAVLPVLVLSLLAAAITIASGFLVWPVEAALSSPLARNHILTALWSLGVFVMLTILVWRAGSNAFDGVRRLVLVVLALTGMSIFATTGTIGGHLVGATTEFSEVLKLFGWDVYNTFYVPIWVVALLVLIGLMCAVAGLLSRRSNSTT</sequence>
<dbReference type="EMBL" id="NTFI01000002">
    <property type="protein sequence ID" value="PHQ25937.1"/>
    <property type="molecule type" value="Genomic_DNA"/>
</dbReference>
<organism evidence="3 4">
    <name type="scientific">Marinobacter guineae</name>
    <dbReference type="NCBI Taxonomy" id="432303"/>
    <lineage>
        <taxon>Bacteria</taxon>
        <taxon>Pseudomonadati</taxon>
        <taxon>Pseudomonadota</taxon>
        <taxon>Gammaproteobacteria</taxon>
        <taxon>Pseudomonadales</taxon>
        <taxon>Marinobacteraceae</taxon>
        <taxon>Marinobacter</taxon>
    </lineage>
</organism>
<keyword evidence="1" id="KW-0472">Membrane</keyword>
<dbReference type="Pfam" id="PF09990">
    <property type="entry name" value="DUF2231"/>
    <property type="match status" value="1"/>
</dbReference>
<proteinExistence type="predicted"/>
<reference evidence="3 4" key="1">
    <citation type="submission" date="2017-09" db="EMBL/GenBank/DDBJ databases">
        <title>The draft genome sequences of Marinobacter guineae M3B.</title>
        <authorList>
            <person name="Cao J."/>
        </authorList>
    </citation>
    <scope>NUCLEOTIDE SEQUENCE [LARGE SCALE GENOMIC DNA]</scope>
    <source>
        <strain evidence="3 4">M3B</strain>
    </source>
</reference>
<feature type="transmembrane region" description="Helical" evidence="1">
    <location>
        <begin position="109"/>
        <end position="134"/>
    </location>
</feature>
<protein>
    <submittedName>
        <fullName evidence="3">Heme ABC transporter permease</fullName>
    </submittedName>
</protein>
<dbReference type="InterPro" id="IPR019251">
    <property type="entry name" value="DUF2231_TM"/>
</dbReference>
<evidence type="ECO:0000256" key="1">
    <source>
        <dbReference type="SAM" id="Phobius"/>
    </source>
</evidence>
<dbReference type="AlphaFoldDB" id="A0A2G1VGM2"/>
<feature type="transmembrane region" description="Helical" evidence="1">
    <location>
        <begin position="40"/>
        <end position="65"/>
    </location>
</feature>
<evidence type="ECO:0000313" key="4">
    <source>
        <dbReference type="Proteomes" id="UP000229044"/>
    </source>
</evidence>
<feature type="transmembrane region" description="Helical" evidence="1">
    <location>
        <begin position="6"/>
        <end position="28"/>
    </location>
</feature>
<accession>A0A2G1VGM2</accession>
<keyword evidence="1" id="KW-1133">Transmembrane helix</keyword>
<keyword evidence="4" id="KW-1185">Reference proteome</keyword>
<name>A0A2G1VGM2_9GAMM</name>